<evidence type="ECO:0000256" key="1">
    <source>
        <dbReference type="ARBA" id="ARBA00008005"/>
    </source>
</evidence>
<reference evidence="4 5" key="1">
    <citation type="submission" date="2014-02" db="EMBL/GenBank/DDBJ databases">
        <title>Expanding our view of genomic diversity in Candidatus Accumulibacter clades.</title>
        <authorList>
            <person name="Skennerton C.T."/>
            <person name="Barr J.J."/>
            <person name="Slater F.R."/>
            <person name="Bond P.L."/>
            <person name="Tyson G.W."/>
        </authorList>
    </citation>
    <scope>NUCLEOTIDE SEQUENCE [LARGE SCALE GENOMIC DNA]</scope>
    <source>
        <strain evidence="5">BA-91</strain>
    </source>
</reference>
<accession>A0A080MAE9</accession>
<feature type="domain" description="Tail sheath protein subtilisin-like" evidence="2">
    <location>
        <begin position="130"/>
        <end position="300"/>
    </location>
</feature>
<dbReference type="Pfam" id="PF04984">
    <property type="entry name" value="Phage_sheath_1"/>
    <property type="match status" value="1"/>
</dbReference>
<comment type="similarity">
    <text evidence="1">Belongs to the myoviridae tail sheath protein family.</text>
</comment>
<dbReference type="Proteomes" id="UP000020077">
    <property type="component" value="Unassembled WGS sequence"/>
</dbReference>
<comment type="caution">
    <text evidence="4">The sequence shown here is derived from an EMBL/GenBank/DDBJ whole genome shotgun (WGS) entry which is preliminary data.</text>
</comment>
<dbReference type="AlphaFoldDB" id="A0A080MAE9"/>
<dbReference type="Gene3D" id="3.40.50.11780">
    <property type="match status" value="1"/>
</dbReference>
<gene>
    <name evidence="4" type="ORF">AW09_000645</name>
</gene>
<dbReference type="EMBL" id="JDVG02000110">
    <property type="protein sequence ID" value="KFB74069.1"/>
    <property type="molecule type" value="Genomic_DNA"/>
</dbReference>
<organism evidence="4 5">
    <name type="scientific">Candidatus Accumulibacter phosphatis</name>
    <dbReference type="NCBI Taxonomy" id="327160"/>
    <lineage>
        <taxon>Bacteria</taxon>
        <taxon>Pseudomonadati</taxon>
        <taxon>Pseudomonadota</taxon>
        <taxon>Betaproteobacteria</taxon>
        <taxon>Candidatus Accumulibacter</taxon>
    </lineage>
</organism>
<evidence type="ECO:0000313" key="5">
    <source>
        <dbReference type="Proteomes" id="UP000020077"/>
    </source>
</evidence>
<dbReference type="PANTHER" id="PTHR35861">
    <property type="match status" value="1"/>
</dbReference>
<evidence type="ECO:0000259" key="3">
    <source>
        <dbReference type="Pfam" id="PF17482"/>
    </source>
</evidence>
<protein>
    <submittedName>
        <fullName evidence="4">Major tail sheath protein</fullName>
    </submittedName>
</protein>
<dbReference type="InterPro" id="IPR052042">
    <property type="entry name" value="Tail_sheath_structural"/>
</dbReference>
<proteinExistence type="inferred from homology"/>
<feature type="domain" description="Tail sheath protein C-terminal" evidence="3">
    <location>
        <begin position="304"/>
        <end position="410"/>
    </location>
</feature>
<sequence length="417" mass="44743">MSQYLSPGVYVEEVPSAIKAIAGVSTSTAGFVGVVPDKIHLLAKDPAAAPGTTKFVDFSLPTPAGTPRLITSWTQFTKAFGDLIGSEAVAATTDPGPAIDSGHRNLAHAVYGFFNNGGSRCYVVRVLSATDFDDALKAFAAIDEIALVAAPGMTDDASRDKLVTHCLRTSDRFAILDGPESVSDLTTLTRIPADSNPGVMPKKTDYAAWYFPWIKVFDPAARLQGSDGVIGVPPSGHLAGIYARVDNLRGVHKAPANEVILGALDVTQPLSKAEQDGLNPKGVNCIRVLNDNIFAWGARTVGGDANADLKYINVRRTLLFLRESIDEGLQWAVFEPNNPALWQKINRNVTAFLTNVWRSGALFGTTAQEAFYVKCDAETNPPELRELGQVVTEIGVSIVRPAEFVIFRISQFVAPGK</sequence>
<dbReference type="InterPro" id="IPR035089">
    <property type="entry name" value="Phage_sheath_subtilisin"/>
</dbReference>
<dbReference type="InterPro" id="IPR020287">
    <property type="entry name" value="Tail_sheath_C"/>
</dbReference>
<evidence type="ECO:0000259" key="2">
    <source>
        <dbReference type="Pfam" id="PF04984"/>
    </source>
</evidence>
<evidence type="ECO:0000313" key="4">
    <source>
        <dbReference type="EMBL" id="KFB74069.1"/>
    </source>
</evidence>
<name>A0A080MAE9_9PROT</name>
<dbReference type="PANTHER" id="PTHR35861:SF1">
    <property type="entry name" value="PHAGE TAIL SHEATH PROTEIN"/>
    <property type="match status" value="1"/>
</dbReference>
<dbReference type="Pfam" id="PF17482">
    <property type="entry name" value="Phage_sheath_1C"/>
    <property type="match status" value="1"/>
</dbReference>